<name>A0ACB8FE36_9SAUR</name>
<organism evidence="1 2">
    <name type="scientific">Sphaerodactylus townsendi</name>
    <dbReference type="NCBI Taxonomy" id="933632"/>
    <lineage>
        <taxon>Eukaryota</taxon>
        <taxon>Metazoa</taxon>
        <taxon>Chordata</taxon>
        <taxon>Craniata</taxon>
        <taxon>Vertebrata</taxon>
        <taxon>Euteleostomi</taxon>
        <taxon>Lepidosauria</taxon>
        <taxon>Squamata</taxon>
        <taxon>Bifurcata</taxon>
        <taxon>Gekkota</taxon>
        <taxon>Sphaerodactylidae</taxon>
        <taxon>Sphaerodactylus</taxon>
    </lineage>
</organism>
<keyword evidence="2" id="KW-1185">Reference proteome</keyword>
<evidence type="ECO:0000313" key="2">
    <source>
        <dbReference type="Proteomes" id="UP000827872"/>
    </source>
</evidence>
<protein>
    <submittedName>
        <fullName evidence="1">Uncharacterized protein</fullName>
    </submittedName>
</protein>
<sequence>MKSYKQHEISRLNIAKEEHRSAEAEPEDEIDSLLREALNLQLGEIDEEHEETQFQQEENNEIPEDTVEVPAVEADYDGEFEDKMLDILTTPESFQEESPSDHEVREPELHESHDNHEYDTEVEENIYEPVEADAGELTLEDALVHETELFSEAEEQQDYVDEHEMENGDYVQTQDTDGEPVTEHHYEVFEEETLQAEPIDSAEQRNENGADAVGTTTEHSKFDEREHENDHMDGQPHEKEVPVHAEGHLKDDLVGS</sequence>
<accession>A0ACB8FE36</accession>
<evidence type="ECO:0000313" key="1">
    <source>
        <dbReference type="EMBL" id="KAH8003459.1"/>
    </source>
</evidence>
<gene>
    <name evidence="1" type="ORF">K3G42_018913</name>
</gene>
<dbReference type="EMBL" id="CM037622">
    <property type="protein sequence ID" value="KAH8003459.1"/>
    <property type="molecule type" value="Genomic_DNA"/>
</dbReference>
<reference evidence="1" key="1">
    <citation type="submission" date="2021-08" db="EMBL/GenBank/DDBJ databases">
        <title>The first chromosome-level gecko genome reveals the dynamic sex chromosomes of Neotropical dwarf geckos (Sphaerodactylidae: Sphaerodactylus).</title>
        <authorList>
            <person name="Pinto B.J."/>
            <person name="Keating S.E."/>
            <person name="Gamble T."/>
        </authorList>
    </citation>
    <scope>NUCLEOTIDE SEQUENCE</scope>
    <source>
        <strain evidence="1">TG3544</strain>
    </source>
</reference>
<comment type="caution">
    <text evidence="1">The sequence shown here is derived from an EMBL/GenBank/DDBJ whole genome shotgun (WGS) entry which is preliminary data.</text>
</comment>
<proteinExistence type="predicted"/>
<dbReference type="Proteomes" id="UP000827872">
    <property type="component" value="Linkage Group LG09"/>
</dbReference>